<comment type="catalytic activity">
    <reaction evidence="9 10">
        <text>tRNA(Pro) + L-proline + ATP = L-prolyl-tRNA(Pro) + AMP + diphosphate</text>
        <dbReference type="Rhea" id="RHEA:14305"/>
        <dbReference type="Rhea" id="RHEA-COMP:9700"/>
        <dbReference type="Rhea" id="RHEA-COMP:9702"/>
        <dbReference type="ChEBI" id="CHEBI:30616"/>
        <dbReference type="ChEBI" id="CHEBI:33019"/>
        <dbReference type="ChEBI" id="CHEBI:60039"/>
        <dbReference type="ChEBI" id="CHEBI:78442"/>
        <dbReference type="ChEBI" id="CHEBI:78532"/>
        <dbReference type="ChEBI" id="CHEBI:456215"/>
        <dbReference type="EC" id="6.1.1.15"/>
    </reaction>
</comment>
<dbReference type="PANTHER" id="PTHR42753">
    <property type="entry name" value="MITOCHONDRIAL RIBOSOME PROTEIN L39/PROLYL-TRNA LIGASE FAMILY MEMBER"/>
    <property type="match status" value="1"/>
</dbReference>
<proteinExistence type="inferred from homology"/>
<dbReference type="GO" id="GO:0006433">
    <property type="term" value="P:prolyl-tRNA aminoacylation"/>
    <property type="evidence" value="ECO:0007669"/>
    <property type="project" value="UniProtKB-UniRule"/>
</dbReference>
<keyword evidence="13" id="KW-1185">Reference proteome</keyword>
<dbReference type="GO" id="GO:0005524">
    <property type="term" value="F:ATP binding"/>
    <property type="evidence" value="ECO:0007669"/>
    <property type="project" value="UniProtKB-UniRule"/>
</dbReference>
<keyword evidence="4 10" id="KW-0436">Ligase</keyword>
<dbReference type="InterPro" id="IPR002316">
    <property type="entry name" value="Pro-tRNA-ligase_IIa"/>
</dbReference>
<dbReference type="GO" id="GO:0005829">
    <property type="term" value="C:cytosol"/>
    <property type="evidence" value="ECO:0007669"/>
    <property type="project" value="TreeGrafter"/>
</dbReference>
<evidence type="ECO:0000256" key="9">
    <source>
        <dbReference type="ARBA" id="ARBA00047671"/>
    </source>
</evidence>
<dbReference type="PRINTS" id="PR01046">
    <property type="entry name" value="TRNASYNTHPRO"/>
</dbReference>
<dbReference type="HAMAP" id="MF_01570">
    <property type="entry name" value="Pro_tRNA_synth_type2"/>
    <property type="match status" value="1"/>
</dbReference>
<dbReference type="InterPro" id="IPR006195">
    <property type="entry name" value="aa-tRNA-synth_II"/>
</dbReference>
<comment type="similarity">
    <text evidence="10">Belongs to the class-II aminoacyl-tRNA synthetase family. ProS type 2 subfamily.</text>
</comment>
<dbReference type="NCBIfam" id="NF008979">
    <property type="entry name" value="PRK12325.1"/>
    <property type="match status" value="1"/>
</dbReference>
<evidence type="ECO:0000256" key="6">
    <source>
        <dbReference type="ARBA" id="ARBA00022840"/>
    </source>
</evidence>
<reference evidence="13" key="1">
    <citation type="submission" date="2017-01" db="EMBL/GenBank/DDBJ databases">
        <authorList>
            <person name="Brunel B."/>
        </authorList>
    </citation>
    <scope>NUCLEOTIDE SEQUENCE [LARGE SCALE GENOMIC DNA]</scope>
</reference>
<keyword evidence="5 10" id="KW-0547">Nucleotide-binding</keyword>
<dbReference type="InterPro" id="IPR023716">
    <property type="entry name" value="Prolyl-tRNA_ligase_IIa_type2"/>
</dbReference>
<evidence type="ECO:0000256" key="8">
    <source>
        <dbReference type="ARBA" id="ARBA00023146"/>
    </source>
</evidence>
<dbReference type="EMBL" id="FTPD01000078">
    <property type="protein sequence ID" value="SIT59668.1"/>
    <property type="molecule type" value="Genomic_DNA"/>
</dbReference>
<sequence length="466" mass="52259">MKPGQASLRCADSGAAILSLTDQSMRLSRYFLPILKENPREAEIVSHRLMLRAGMIRQQGQGSFSWLPLGKRVLDKVCRIVREEQDRAGALEILMPTIQSAELWRESGRYDDYGKEMLRIKDRQDRDMLYGPTNEEVVTEIFRAYVKSYKDLPLNLYHIQWKFRDEVRPRFGVMRSREFLMKDAYSFDLDFEGARAAYNRMFVSYLRTFTRMGLQAIPMRADTGPIGGDLSHEFIILADTGESQVYCHRDYLALDVPGADTDFSNDAEIGDIVKKWTTPYAATDEMHDEAAWEKVATSDRVSARGIEVGHIFHFGDKYSKPMGAKVTGPDGKDHFVSGGSYGIGPSRLVAAIIEASHDDNGIIWPEAVAPFDIGLINMKAGDADCDRVCDELYAAFVAVGKDVLYDDTDQRPGGKFATADLIGLPWQVIVGPRGVAAGEVEIKNRRNGERETLPVEDVKKRFGFAG</sequence>
<dbReference type="Pfam" id="PF00587">
    <property type="entry name" value="tRNA-synt_2b"/>
    <property type="match status" value="1"/>
</dbReference>
<dbReference type="InterPro" id="IPR050062">
    <property type="entry name" value="Pro-tRNA_synthetase"/>
</dbReference>
<keyword evidence="7 10" id="KW-0648">Protein biosynthesis</keyword>
<gene>
    <name evidence="10 12" type="primary">proS</name>
    <name evidence="12" type="ORF">BQ8794_80002</name>
</gene>
<evidence type="ECO:0000256" key="7">
    <source>
        <dbReference type="ARBA" id="ARBA00022917"/>
    </source>
</evidence>
<dbReference type="FunFam" id="3.40.50.800:FF:000032">
    <property type="entry name" value="Proline--tRNA ligase"/>
    <property type="match status" value="1"/>
</dbReference>
<comment type="subunit">
    <text evidence="2 10">Homodimer.</text>
</comment>
<evidence type="ECO:0000256" key="3">
    <source>
        <dbReference type="ARBA" id="ARBA00022490"/>
    </source>
</evidence>
<dbReference type="SUPFAM" id="SSF55681">
    <property type="entry name" value="Class II aaRS and biotin synthetases"/>
    <property type="match status" value="1"/>
</dbReference>
<evidence type="ECO:0000256" key="1">
    <source>
        <dbReference type="ARBA" id="ARBA00004496"/>
    </source>
</evidence>
<dbReference type="InterPro" id="IPR045864">
    <property type="entry name" value="aa-tRNA-synth_II/BPL/LPL"/>
</dbReference>
<dbReference type="InterPro" id="IPR004500">
    <property type="entry name" value="Pro-tRNA-synth_IIa_bac-type"/>
</dbReference>
<dbReference type="NCBIfam" id="TIGR00409">
    <property type="entry name" value="proS_fam_II"/>
    <property type="match status" value="1"/>
</dbReference>
<evidence type="ECO:0000256" key="4">
    <source>
        <dbReference type="ARBA" id="ARBA00022598"/>
    </source>
</evidence>
<dbReference type="Gene3D" id="3.40.50.800">
    <property type="entry name" value="Anticodon-binding domain"/>
    <property type="match status" value="1"/>
</dbReference>
<dbReference type="CDD" id="cd00861">
    <property type="entry name" value="ProRS_anticodon_short"/>
    <property type="match status" value="1"/>
</dbReference>
<dbReference type="Gene3D" id="3.30.930.10">
    <property type="entry name" value="Bira Bifunctional Protein, Domain 2"/>
    <property type="match status" value="1"/>
</dbReference>
<accession>A0A1R3VID2</accession>
<dbReference type="Pfam" id="PF03129">
    <property type="entry name" value="HGTP_anticodon"/>
    <property type="match status" value="1"/>
</dbReference>
<evidence type="ECO:0000313" key="13">
    <source>
        <dbReference type="Proteomes" id="UP000188388"/>
    </source>
</evidence>
<evidence type="ECO:0000259" key="11">
    <source>
        <dbReference type="PROSITE" id="PS50862"/>
    </source>
</evidence>
<comment type="subcellular location">
    <subcellularLocation>
        <location evidence="1 10">Cytoplasm</location>
    </subcellularLocation>
</comment>
<keyword evidence="6 10" id="KW-0067">ATP-binding</keyword>
<dbReference type="PROSITE" id="PS50862">
    <property type="entry name" value="AA_TRNA_LIGASE_II"/>
    <property type="match status" value="1"/>
</dbReference>
<dbReference type="InterPro" id="IPR036621">
    <property type="entry name" value="Anticodon-bd_dom_sf"/>
</dbReference>
<dbReference type="InterPro" id="IPR044140">
    <property type="entry name" value="ProRS_anticodon_short"/>
</dbReference>
<keyword evidence="8 10" id="KW-0030">Aminoacyl-tRNA synthetase</keyword>
<evidence type="ECO:0000256" key="2">
    <source>
        <dbReference type="ARBA" id="ARBA00011738"/>
    </source>
</evidence>
<protein>
    <recommendedName>
        <fullName evidence="10">Proline--tRNA ligase</fullName>
        <ecNumber evidence="10">6.1.1.15</ecNumber>
    </recommendedName>
    <alternativeName>
        <fullName evidence="10">Prolyl-tRNA synthetase</fullName>
        <shortName evidence="10">ProRS</shortName>
    </alternativeName>
</protein>
<dbReference type="CDD" id="cd00779">
    <property type="entry name" value="ProRS_core_prok"/>
    <property type="match status" value="1"/>
</dbReference>
<dbReference type="FunFam" id="3.30.930.10:FF:000042">
    <property type="entry name" value="probable proline--tRNA ligase, mitochondrial"/>
    <property type="match status" value="1"/>
</dbReference>
<dbReference type="InterPro" id="IPR002314">
    <property type="entry name" value="aa-tRNA-synt_IIb"/>
</dbReference>
<evidence type="ECO:0000313" key="12">
    <source>
        <dbReference type="EMBL" id="SIT59668.1"/>
    </source>
</evidence>
<dbReference type="EC" id="6.1.1.15" evidence="10"/>
<dbReference type="SUPFAM" id="SSF52954">
    <property type="entry name" value="Class II aaRS ABD-related"/>
    <property type="match status" value="1"/>
</dbReference>
<name>A0A1R3VID2_9HYPH</name>
<organism evidence="12 13">
    <name type="scientific">Mesorhizobium prunaredense</name>
    <dbReference type="NCBI Taxonomy" id="1631249"/>
    <lineage>
        <taxon>Bacteria</taxon>
        <taxon>Pseudomonadati</taxon>
        <taxon>Pseudomonadota</taxon>
        <taxon>Alphaproteobacteria</taxon>
        <taxon>Hyphomicrobiales</taxon>
        <taxon>Phyllobacteriaceae</taxon>
        <taxon>Mesorhizobium</taxon>
    </lineage>
</organism>
<comment type="function">
    <text evidence="10">Catalyzes the attachment of proline to tRNA(Pro) in a two-step reaction: proline is first activated by ATP to form Pro-AMP and then transferred to the acceptor end of tRNA(Pro).</text>
</comment>
<dbReference type="STRING" id="1631249.BQ8794_80002"/>
<dbReference type="Proteomes" id="UP000188388">
    <property type="component" value="Unassembled WGS sequence"/>
</dbReference>
<dbReference type="InterPro" id="IPR004154">
    <property type="entry name" value="Anticodon-bd"/>
</dbReference>
<dbReference type="PANTHER" id="PTHR42753:SF2">
    <property type="entry name" value="PROLINE--TRNA LIGASE"/>
    <property type="match status" value="1"/>
</dbReference>
<dbReference type="InterPro" id="IPR033730">
    <property type="entry name" value="ProRS_core_prok"/>
</dbReference>
<evidence type="ECO:0000256" key="10">
    <source>
        <dbReference type="HAMAP-Rule" id="MF_01570"/>
    </source>
</evidence>
<keyword evidence="3 10" id="KW-0963">Cytoplasm</keyword>
<evidence type="ECO:0000256" key="5">
    <source>
        <dbReference type="ARBA" id="ARBA00022741"/>
    </source>
</evidence>
<dbReference type="GO" id="GO:0004827">
    <property type="term" value="F:proline-tRNA ligase activity"/>
    <property type="evidence" value="ECO:0007669"/>
    <property type="project" value="UniProtKB-UniRule"/>
</dbReference>
<dbReference type="AlphaFoldDB" id="A0A1R3VID2"/>
<feature type="domain" description="Aminoacyl-transfer RNA synthetases class-II family profile" evidence="11">
    <location>
        <begin position="79"/>
        <end position="365"/>
    </location>
</feature>